<feature type="region of interest" description="Disordered" evidence="1">
    <location>
        <begin position="83"/>
        <end position="112"/>
    </location>
</feature>
<dbReference type="AlphaFoldDB" id="A0AA38J1P9"/>
<organism evidence="2 3">
    <name type="scientific">Zophobas morio</name>
    <dbReference type="NCBI Taxonomy" id="2755281"/>
    <lineage>
        <taxon>Eukaryota</taxon>
        <taxon>Metazoa</taxon>
        <taxon>Ecdysozoa</taxon>
        <taxon>Arthropoda</taxon>
        <taxon>Hexapoda</taxon>
        <taxon>Insecta</taxon>
        <taxon>Pterygota</taxon>
        <taxon>Neoptera</taxon>
        <taxon>Endopterygota</taxon>
        <taxon>Coleoptera</taxon>
        <taxon>Polyphaga</taxon>
        <taxon>Cucujiformia</taxon>
        <taxon>Tenebrionidae</taxon>
        <taxon>Zophobas</taxon>
    </lineage>
</organism>
<evidence type="ECO:0000313" key="3">
    <source>
        <dbReference type="Proteomes" id="UP001168821"/>
    </source>
</evidence>
<proteinExistence type="predicted"/>
<dbReference type="EMBL" id="JALNTZ010000001">
    <property type="protein sequence ID" value="KAJ3665119.1"/>
    <property type="molecule type" value="Genomic_DNA"/>
</dbReference>
<comment type="caution">
    <text evidence="2">The sequence shown here is derived from an EMBL/GenBank/DDBJ whole genome shotgun (WGS) entry which is preliminary data.</text>
</comment>
<keyword evidence="3" id="KW-1185">Reference proteome</keyword>
<name>A0AA38J1P9_9CUCU</name>
<sequence length="112" mass="12542">MDNSATKEDQAPILLRASPNPIFVAKKHTKAKENETPEPVTIFKVPATRPPPTTTTINQELTTQQHENSLQDIHMDVSAASEFPLPEGRSGEFINSDELSRKRRFSTTKNNK</sequence>
<gene>
    <name evidence="2" type="ORF">Zmor_000632</name>
</gene>
<dbReference type="Proteomes" id="UP001168821">
    <property type="component" value="Unassembled WGS sequence"/>
</dbReference>
<evidence type="ECO:0000256" key="1">
    <source>
        <dbReference type="SAM" id="MobiDB-lite"/>
    </source>
</evidence>
<evidence type="ECO:0000313" key="2">
    <source>
        <dbReference type="EMBL" id="KAJ3665119.1"/>
    </source>
</evidence>
<reference evidence="2" key="1">
    <citation type="journal article" date="2023" name="G3 (Bethesda)">
        <title>Whole genome assemblies of Zophobas morio and Tenebrio molitor.</title>
        <authorList>
            <person name="Kaur S."/>
            <person name="Stinson S.A."/>
            <person name="diCenzo G.C."/>
        </authorList>
    </citation>
    <scope>NUCLEOTIDE SEQUENCE</scope>
    <source>
        <strain evidence="2">QUZm001</strain>
    </source>
</reference>
<accession>A0AA38J1P9</accession>
<feature type="compositionally biased region" description="Basic residues" evidence="1">
    <location>
        <begin position="101"/>
        <end position="112"/>
    </location>
</feature>
<protein>
    <submittedName>
        <fullName evidence="2">Uncharacterized protein</fullName>
    </submittedName>
</protein>